<protein>
    <submittedName>
        <fullName evidence="2">GH15 family glucan-1,4-alpha-glucosidase</fullName>
    </submittedName>
</protein>
<accession>A0ABS4IZ04</accession>
<dbReference type="InterPro" id="IPR011613">
    <property type="entry name" value="GH15-like"/>
</dbReference>
<dbReference type="RefSeq" id="WP_209974165.1">
    <property type="nucleotide sequence ID" value="NZ_JAGGLB010000015.1"/>
</dbReference>
<evidence type="ECO:0000259" key="1">
    <source>
        <dbReference type="Pfam" id="PF00723"/>
    </source>
</evidence>
<feature type="domain" description="GH15-like" evidence="1">
    <location>
        <begin position="7"/>
        <end position="292"/>
    </location>
</feature>
<sequence length="365" mass="42167">MYKEEDVINQSKMIIKLNQHPSGGYVACPLFSHYGYSWLRDGSFIAYAMDTAGEPESAGQFYEWVDRVLQTKKDQVQELLRKQREGIWIERSEFLNTRYHLDGRDDHSDWGNFQLDGYGAWLWGLCEHIRRTGNDALLRIYRESIELTVEYLQAFWLFPNYDCWEEFSDYVHPSTLACIYGGLHALGELENRPELLAKAEEIRSFLLEHSVLEQRFVKSVQYQDGKWQPVQPGVDASLLWLALPFGVVEPSDPLMLATVEAIEKELKHEGIQRYAADTYYGGGEWLLLTAWYGWLKAELGDREEANRCLNWIISKADALGRLPEQVPDALRSVSAYDDWVNRLGRPPLPLLWSHAMLLVLSNKLG</sequence>
<dbReference type="Pfam" id="PF00723">
    <property type="entry name" value="Glyco_hydro_15"/>
    <property type="match status" value="1"/>
</dbReference>
<name>A0ABS4IZ04_9BACL</name>
<dbReference type="InterPro" id="IPR008928">
    <property type="entry name" value="6-hairpin_glycosidase_sf"/>
</dbReference>
<proteinExistence type="predicted"/>
<organism evidence="2 3">
    <name type="scientific">Paenibacillus eucommiae</name>
    <dbReference type="NCBI Taxonomy" id="1355755"/>
    <lineage>
        <taxon>Bacteria</taxon>
        <taxon>Bacillati</taxon>
        <taxon>Bacillota</taxon>
        <taxon>Bacilli</taxon>
        <taxon>Bacillales</taxon>
        <taxon>Paenibacillaceae</taxon>
        <taxon>Paenibacillus</taxon>
    </lineage>
</organism>
<dbReference type="PANTHER" id="PTHR31616">
    <property type="entry name" value="TREHALASE"/>
    <property type="match status" value="1"/>
</dbReference>
<dbReference type="Gene3D" id="1.50.10.10">
    <property type="match status" value="1"/>
</dbReference>
<dbReference type="InterPro" id="IPR012341">
    <property type="entry name" value="6hp_glycosidase-like_sf"/>
</dbReference>
<dbReference type="EMBL" id="JAGGLB010000015">
    <property type="protein sequence ID" value="MBP1992832.1"/>
    <property type="molecule type" value="Genomic_DNA"/>
</dbReference>
<evidence type="ECO:0000313" key="2">
    <source>
        <dbReference type="EMBL" id="MBP1992832.1"/>
    </source>
</evidence>
<dbReference type="SUPFAM" id="SSF48208">
    <property type="entry name" value="Six-hairpin glycosidases"/>
    <property type="match status" value="1"/>
</dbReference>
<dbReference type="PANTHER" id="PTHR31616:SF0">
    <property type="entry name" value="GLUCAN 1,4-ALPHA-GLUCOSIDASE"/>
    <property type="match status" value="1"/>
</dbReference>
<comment type="caution">
    <text evidence="2">The sequence shown here is derived from an EMBL/GenBank/DDBJ whole genome shotgun (WGS) entry which is preliminary data.</text>
</comment>
<reference evidence="2 3" key="1">
    <citation type="submission" date="2021-03" db="EMBL/GenBank/DDBJ databases">
        <title>Genomic Encyclopedia of Type Strains, Phase IV (KMG-IV): sequencing the most valuable type-strain genomes for metagenomic binning, comparative biology and taxonomic classification.</title>
        <authorList>
            <person name="Goeker M."/>
        </authorList>
    </citation>
    <scope>NUCLEOTIDE SEQUENCE [LARGE SCALE GENOMIC DNA]</scope>
    <source>
        <strain evidence="2 3">DSM 26048</strain>
    </source>
</reference>
<gene>
    <name evidence="2" type="ORF">J2Z66_004445</name>
</gene>
<dbReference type="Proteomes" id="UP001519287">
    <property type="component" value="Unassembled WGS sequence"/>
</dbReference>
<evidence type="ECO:0000313" key="3">
    <source>
        <dbReference type="Proteomes" id="UP001519287"/>
    </source>
</evidence>
<keyword evidence="3" id="KW-1185">Reference proteome</keyword>